<evidence type="ECO:0000259" key="6">
    <source>
        <dbReference type="SMART" id="SM00528"/>
    </source>
</evidence>
<comment type="caution">
    <text evidence="7">The sequence shown here is derived from an EMBL/GenBank/DDBJ whole genome shotgun (WGS) entry which is preliminary data.</text>
</comment>
<organism evidence="7 8">
    <name type="scientific">Paraburkholderia tagetis</name>
    <dbReference type="NCBI Taxonomy" id="2913261"/>
    <lineage>
        <taxon>Bacteria</taxon>
        <taxon>Pseudomonadati</taxon>
        <taxon>Pseudomonadota</taxon>
        <taxon>Betaproteobacteria</taxon>
        <taxon>Burkholderiales</taxon>
        <taxon>Burkholderiaceae</taxon>
        <taxon>Paraburkholderia</taxon>
    </lineage>
</organism>
<dbReference type="SMART" id="SM00528">
    <property type="entry name" value="HNS"/>
    <property type="match status" value="1"/>
</dbReference>
<evidence type="ECO:0000313" key="8">
    <source>
        <dbReference type="Proteomes" id="UP001139308"/>
    </source>
</evidence>
<keyword evidence="3" id="KW-0963">Cytoplasm</keyword>
<dbReference type="Proteomes" id="UP001139308">
    <property type="component" value="Unassembled WGS sequence"/>
</dbReference>
<protein>
    <submittedName>
        <fullName evidence="7">H-NS histone family protein</fullName>
    </submittedName>
</protein>
<dbReference type="PANTHER" id="PTHR38097">
    <property type="match status" value="1"/>
</dbReference>
<proteinExistence type="inferred from homology"/>
<comment type="subcellular location">
    <subcellularLocation>
        <location evidence="1">Cytoplasm</location>
        <location evidence="1">Nucleoid</location>
    </subcellularLocation>
</comment>
<dbReference type="EMBL" id="JAKLJA010000036">
    <property type="protein sequence ID" value="MCG5077468.1"/>
    <property type="molecule type" value="Genomic_DNA"/>
</dbReference>
<feature type="region of interest" description="Disordered" evidence="5">
    <location>
        <begin position="49"/>
        <end position="83"/>
    </location>
</feature>
<reference evidence="7" key="1">
    <citation type="submission" date="2022-01" db="EMBL/GenBank/DDBJ databases">
        <title>Genome sequence and assembly of Parabukholderia sp. RG36.</title>
        <authorList>
            <person name="Chhetri G."/>
        </authorList>
    </citation>
    <scope>NUCLEOTIDE SEQUENCE</scope>
    <source>
        <strain evidence="7">RG36</strain>
    </source>
</reference>
<dbReference type="SUPFAM" id="SSF81273">
    <property type="entry name" value="H-NS histone-like proteins"/>
    <property type="match status" value="1"/>
</dbReference>
<keyword evidence="8" id="KW-1185">Reference proteome</keyword>
<name>A0A9X1ULA8_9BURK</name>
<dbReference type="Gene3D" id="4.10.430.30">
    <property type="match status" value="1"/>
</dbReference>
<evidence type="ECO:0000256" key="5">
    <source>
        <dbReference type="SAM" id="MobiDB-lite"/>
    </source>
</evidence>
<evidence type="ECO:0000256" key="4">
    <source>
        <dbReference type="ARBA" id="ARBA00023125"/>
    </source>
</evidence>
<dbReference type="GO" id="GO:0003677">
    <property type="term" value="F:DNA binding"/>
    <property type="evidence" value="ECO:0007669"/>
    <property type="project" value="UniProtKB-KW"/>
</dbReference>
<dbReference type="Pfam" id="PF00816">
    <property type="entry name" value="Histone_HNS"/>
    <property type="match status" value="1"/>
</dbReference>
<evidence type="ECO:0000256" key="2">
    <source>
        <dbReference type="ARBA" id="ARBA00010610"/>
    </source>
</evidence>
<dbReference type="PANTHER" id="PTHR38097:SF2">
    <property type="entry name" value="DNA-BINDING PROTEIN STPA"/>
    <property type="match status" value="1"/>
</dbReference>
<gene>
    <name evidence="7" type="ORF">L5014_29680</name>
</gene>
<dbReference type="RefSeq" id="WP_238467389.1">
    <property type="nucleotide sequence ID" value="NZ_JAKLJA010000036.1"/>
</dbReference>
<dbReference type="GO" id="GO:0009295">
    <property type="term" value="C:nucleoid"/>
    <property type="evidence" value="ECO:0007669"/>
    <property type="project" value="UniProtKB-SubCell"/>
</dbReference>
<dbReference type="InterPro" id="IPR027444">
    <property type="entry name" value="H-NS_C_dom"/>
</dbReference>
<keyword evidence="4" id="KW-0238">DNA-binding</keyword>
<accession>A0A9X1ULA8</accession>
<comment type="similarity">
    <text evidence="2">Belongs to the histone-like protein H-NS family.</text>
</comment>
<evidence type="ECO:0000256" key="1">
    <source>
        <dbReference type="ARBA" id="ARBA00004453"/>
    </source>
</evidence>
<evidence type="ECO:0000313" key="7">
    <source>
        <dbReference type="EMBL" id="MCG5077468.1"/>
    </source>
</evidence>
<sequence>MATYQELKAQMAELEAQAAAARAAEFQEVLADIRAKVADYGFTEQDIFGRGRGRPRKTAESGVPAKYRDPKTGATWSGRGRAPNWIKDAKNRDRFLIRS</sequence>
<feature type="domain" description="DNA-binding protein H-NS-like C-terminal" evidence="6">
    <location>
        <begin position="57"/>
        <end position="97"/>
    </location>
</feature>
<dbReference type="AlphaFoldDB" id="A0A9X1ULA8"/>
<evidence type="ECO:0000256" key="3">
    <source>
        <dbReference type="ARBA" id="ARBA00022490"/>
    </source>
</evidence>